<evidence type="ECO:0000256" key="2">
    <source>
        <dbReference type="ARBA" id="ARBA00010088"/>
    </source>
</evidence>
<dbReference type="Pfam" id="PF00561">
    <property type="entry name" value="Abhydrolase_1"/>
    <property type="match status" value="1"/>
</dbReference>
<evidence type="ECO:0000313" key="11">
    <source>
        <dbReference type="Proteomes" id="UP000282574"/>
    </source>
</evidence>
<feature type="active site" description="Proton donor" evidence="8">
    <location>
        <position position="276"/>
    </location>
</feature>
<dbReference type="EMBL" id="RSCK01000072">
    <property type="protein sequence ID" value="RUT05856.1"/>
    <property type="molecule type" value="Genomic_DNA"/>
</dbReference>
<protein>
    <recommendedName>
        <fullName evidence="4">Proline iminopeptidase</fullName>
        <ecNumber evidence="3">3.4.11.5</ecNumber>
    </recommendedName>
    <alternativeName>
        <fullName evidence="6">Prolyl aminopeptidase</fullName>
    </alternativeName>
</protein>
<evidence type="ECO:0000256" key="3">
    <source>
        <dbReference type="ARBA" id="ARBA00012568"/>
    </source>
</evidence>
<dbReference type="GO" id="GO:0004177">
    <property type="term" value="F:aminopeptidase activity"/>
    <property type="evidence" value="ECO:0007669"/>
    <property type="project" value="UniProtKB-EC"/>
</dbReference>
<dbReference type="NCBIfam" id="TIGR01250">
    <property type="entry name" value="pro_imino_pep_2"/>
    <property type="match status" value="1"/>
</dbReference>
<accession>A0AB37UD99</accession>
<dbReference type="Gene3D" id="3.40.50.1820">
    <property type="entry name" value="alpha/beta hydrolase"/>
    <property type="match status" value="1"/>
</dbReference>
<dbReference type="InterPro" id="IPR050266">
    <property type="entry name" value="AB_hydrolase_sf"/>
</dbReference>
<dbReference type="InterPro" id="IPR002410">
    <property type="entry name" value="Peptidase_S33"/>
</dbReference>
<dbReference type="InterPro" id="IPR000073">
    <property type="entry name" value="AB_hydrolase_1"/>
</dbReference>
<feature type="active site" description="Nucleophile" evidence="8">
    <location>
        <position position="111"/>
    </location>
</feature>
<dbReference type="PRINTS" id="PR00793">
    <property type="entry name" value="PROAMNOPTASE"/>
</dbReference>
<evidence type="ECO:0000256" key="8">
    <source>
        <dbReference type="PIRSR" id="PIRSR005539-1"/>
    </source>
</evidence>
<name>A0AB37UD99_9CYAN</name>
<evidence type="ECO:0000256" key="1">
    <source>
        <dbReference type="ARBA" id="ARBA00001585"/>
    </source>
</evidence>
<sequence length="303" mass="34503">MFPIVPLREGYIQFREYKTWYCIVGDLANTLPGKFPVLMLHGGPGIPHDRLEPLRALAKTGRPIVFYDQLGCGNSDRPDNSSLWSVELFLDELATVRRFLGLERIHLFGHSWGGMLAMEYALTQPDGILSLTLASSPANIPLWIAETKRLREELPLKVQQTLLLHEADSTTDDPAYSEAMMVYYHRHVCRLSPWPEFVKRGVEKKGKQVYETMLGPSETHVIGRLKNWEIASRLSFIQIPSLLTSGRYDEFTPTQAAVIHDGIPDCTWVLFEKSSHMPHAEETEHYLKVLNDFLTQIEGLVKT</sequence>
<gene>
    <name evidence="10" type="ORF">DSM107010_53860</name>
</gene>
<evidence type="ECO:0000256" key="4">
    <source>
        <dbReference type="ARBA" id="ARBA00021843"/>
    </source>
</evidence>
<dbReference type="RefSeq" id="WP_158631878.1">
    <property type="nucleotide sequence ID" value="NZ_JAVKZF010000004.1"/>
</dbReference>
<dbReference type="SUPFAM" id="SSF53474">
    <property type="entry name" value="alpha/beta-Hydrolases"/>
    <property type="match status" value="1"/>
</dbReference>
<organism evidence="10 11">
    <name type="scientific">Chroococcidiopsis cubana SAG 39.79</name>
    <dbReference type="NCBI Taxonomy" id="388085"/>
    <lineage>
        <taxon>Bacteria</taxon>
        <taxon>Bacillati</taxon>
        <taxon>Cyanobacteriota</taxon>
        <taxon>Cyanophyceae</taxon>
        <taxon>Chroococcidiopsidales</taxon>
        <taxon>Chroococcidiopsidaceae</taxon>
        <taxon>Chroococcidiopsis</taxon>
    </lineage>
</organism>
<keyword evidence="5 7" id="KW-0378">Hydrolase</keyword>
<dbReference type="Proteomes" id="UP000282574">
    <property type="component" value="Unassembled WGS sequence"/>
</dbReference>
<proteinExistence type="inferred from homology"/>
<feature type="domain" description="AB hydrolase-1" evidence="9">
    <location>
        <begin position="36"/>
        <end position="282"/>
    </location>
</feature>
<comment type="similarity">
    <text evidence="2 7">Belongs to the peptidase S33 family.</text>
</comment>
<reference evidence="10 11" key="1">
    <citation type="journal article" date="2019" name="Genome Biol. Evol.">
        <title>Day and night: Metabolic profiles and evolutionary relationships of six axenic non-marine cyanobacteria.</title>
        <authorList>
            <person name="Will S.E."/>
            <person name="Henke P."/>
            <person name="Boedeker C."/>
            <person name="Huang S."/>
            <person name="Brinkmann H."/>
            <person name="Rohde M."/>
            <person name="Jarek M."/>
            <person name="Friedl T."/>
            <person name="Seufert S."/>
            <person name="Schumacher M."/>
            <person name="Overmann J."/>
            <person name="Neumann-Schaal M."/>
            <person name="Petersen J."/>
        </authorList>
    </citation>
    <scope>NUCLEOTIDE SEQUENCE [LARGE SCALE GENOMIC DNA]</scope>
    <source>
        <strain evidence="10 11">SAG 39.79</strain>
    </source>
</reference>
<dbReference type="GO" id="GO:0016020">
    <property type="term" value="C:membrane"/>
    <property type="evidence" value="ECO:0007669"/>
    <property type="project" value="TreeGrafter"/>
</dbReference>
<dbReference type="EC" id="3.4.11.5" evidence="3"/>
<evidence type="ECO:0000256" key="5">
    <source>
        <dbReference type="ARBA" id="ARBA00022801"/>
    </source>
</evidence>
<evidence type="ECO:0000313" key="10">
    <source>
        <dbReference type="EMBL" id="RUT05856.1"/>
    </source>
</evidence>
<dbReference type="InterPro" id="IPR005945">
    <property type="entry name" value="Pro_imino_pep"/>
</dbReference>
<dbReference type="PANTHER" id="PTHR43798:SF33">
    <property type="entry name" value="HYDROLASE, PUTATIVE (AFU_ORTHOLOGUE AFUA_2G14860)-RELATED"/>
    <property type="match status" value="1"/>
</dbReference>
<evidence type="ECO:0000256" key="6">
    <source>
        <dbReference type="ARBA" id="ARBA00029605"/>
    </source>
</evidence>
<evidence type="ECO:0000256" key="7">
    <source>
        <dbReference type="PIRNR" id="PIRNR005539"/>
    </source>
</evidence>
<dbReference type="GO" id="GO:0006508">
    <property type="term" value="P:proteolysis"/>
    <property type="evidence" value="ECO:0007669"/>
    <property type="project" value="InterPro"/>
</dbReference>
<comment type="catalytic activity">
    <reaction evidence="1">
        <text>Release of N-terminal proline from a peptide.</text>
        <dbReference type="EC" id="3.4.11.5"/>
    </reaction>
</comment>
<dbReference type="AlphaFoldDB" id="A0AB37UD99"/>
<dbReference type="PANTHER" id="PTHR43798">
    <property type="entry name" value="MONOACYLGLYCEROL LIPASE"/>
    <property type="match status" value="1"/>
</dbReference>
<evidence type="ECO:0000259" key="9">
    <source>
        <dbReference type="Pfam" id="PF00561"/>
    </source>
</evidence>
<comment type="caution">
    <text evidence="10">The sequence shown here is derived from an EMBL/GenBank/DDBJ whole genome shotgun (WGS) entry which is preliminary data.</text>
</comment>
<keyword evidence="11" id="KW-1185">Reference proteome</keyword>
<dbReference type="InterPro" id="IPR029058">
    <property type="entry name" value="AB_hydrolase_fold"/>
</dbReference>
<dbReference type="PIRSF" id="PIRSF005539">
    <property type="entry name" value="Pept_S33_TRI_F1"/>
    <property type="match status" value="1"/>
</dbReference>
<feature type="active site" evidence="8">
    <location>
        <position position="249"/>
    </location>
</feature>